<gene>
    <name evidence="2" type="ORF">KGD84_01190</name>
</gene>
<accession>A0ABX8BUC3</accession>
<reference evidence="2 3" key="1">
    <citation type="submission" date="2021-05" db="EMBL/GenBank/DDBJ databases">
        <title>Direct Submission.</title>
        <authorList>
            <person name="Li K."/>
            <person name="Gao J."/>
        </authorList>
    </citation>
    <scope>NUCLEOTIDE SEQUENCE [LARGE SCALE GENOMIC DNA]</scope>
    <source>
        <strain evidence="2 3">Mg02</strain>
    </source>
</reference>
<evidence type="ECO:0000313" key="3">
    <source>
        <dbReference type="Proteomes" id="UP000676079"/>
    </source>
</evidence>
<evidence type="ECO:0000256" key="1">
    <source>
        <dbReference type="SAM" id="Phobius"/>
    </source>
</evidence>
<proteinExistence type="predicted"/>
<organism evidence="2 3">
    <name type="scientific">Nocardiopsis changdeensis</name>
    <dbReference type="NCBI Taxonomy" id="2831969"/>
    <lineage>
        <taxon>Bacteria</taxon>
        <taxon>Bacillati</taxon>
        <taxon>Actinomycetota</taxon>
        <taxon>Actinomycetes</taxon>
        <taxon>Streptosporangiales</taxon>
        <taxon>Nocardiopsidaceae</taxon>
        <taxon>Nocardiopsis</taxon>
    </lineage>
</organism>
<name>A0ABX8BUC3_9ACTN</name>
<feature type="transmembrane region" description="Helical" evidence="1">
    <location>
        <begin position="137"/>
        <end position="159"/>
    </location>
</feature>
<keyword evidence="3" id="KW-1185">Reference proteome</keyword>
<keyword evidence="1" id="KW-0472">Membrane</keyword>
<protein>
    <submittedName>
        <fullName evidence="2">Uncharacterized protein</fullName>
    </submittedName>
</protein>
<keyword evidence="1" id="KW-1133">Transmembrane helix</keyword>
<feature type="transmembrane region" description="Helical" evidence="1">
    <location>
        <begin position="12"/>
        <end position="35"/>
    </location>
</feature>
<feature type="transmembrane region" description="Helical" evidence="1">
    <location>
        <begin position="67"/>
        <end position="88"/>
    </location>
</feature>
<dbReference type="Proteomes" id="UP000676079">
    <property type="component" value="Chromosome"/>
</dbReference>
<evidence type="ECO:0000313" key="2">
    <source>
        <dbReference type="EMBL" id="QUX25676.1"/>
    </source>
</evidence>
<sequence length="174" mass="17829">MLQNVNLIRNIPAATSAAALLPCLLFGTTGFLTWLGARGAWLLLPSALGAPFAVPGLRFVPLGEQPWSALAAELAGVAVLAAVVWWATARSVARRPDASAVRAFLAGWGAFALGAAAAGAPRALLPAWEMGLGPVGWYAMLAGGLVTGLLWGSTLGWICGFARLATRPRTAVAA</sequence>
<keyword evidence="1" id="KW-0812">Transmembrane</keyword>
<feature type="transmembrane region" description="Helical" evidence="1">
    <location>
        <begin position="100"/>
        <end position="125"/>
    </location>
</feature>
<dbReference type="EMBL" id="CP074133">
    <property type="protein sequence ID" value="QUX25676.1"/>
    <property type="molecule type" value="Genomic_DNA"/>
</dbReference>